<keyword evidence="1" id="KW-0804">Transcription</keyword>
<keyword evidence="1" id="KW-0479">Metal-binding</keyword>
<comment type="function">
    <text evidence="1">Binds to RNA polymerase (RNAP), stimulating transcription from principal, but not alternative sigma factor promoters.</text>
</comment>
<reference evidence="2 3" key="1">
    <citation type="submission" date="2019-08" db="EMBL/GenBank/DDBJ databases">
        <title>In-depth cultivation of the pig gut microbiome towards novel bacterial diversity and tailored functional studies.</title>
        <authorList>
            <person name="Wylensek D."/>
            <person name="Hitch T.C.A."/>
            <person name="Clavel T."/>
        </authorList>
    </citation>
    <scope>NUCLEOTIDE SEQUENCE [LARGE SCALE GENOMIC DNA]</scope>
    <source>
        <strain evidence="2 3">WB03_NA08</strain>
    </source>
</reference>
<feature type="binding site" evidence="1">
    <location>
        <position position="58"/>
    </location>
    <ligand>
        <name>Zn(2+)</name>
        <dbReference type="ChEBI" id="CHEBI:29105"/>
    </ligand>
</feature>
<dbReference type="HAMAP" id="MF_01483">
    <property type="entry name" value="RbpA"/>
    <property type="match status" value="1"/>
</dbReference>
<dbReference type="GO" id="GO:0045893">
    <property type="term" value="P:positive regulation of DNA-templated transcription"/>
    <property type="evidence" value="ECO:0007669"/>
    <property type="project" value="UniProtKB-UniRule"/>
</dbReference>
<keyword evidence="1" id="KW-0805">Transcription regulation</keyword>
<dbReference type="InterPro" id="IPR038638">
    <property type="entry name" value="RbpA_sf"/>
</dbReference>
<comment type="similarity">
    <text evidence="1">Belongs to the RNA polymerase-binding protein RbpA family.</text>
</comment>
<name>A0A6N7W6S0_9ACTO</name>
<dbReference type="Proteomes" id="UP000470875">
    <property type="component" value="Unassembled WGS sequence"/>
</dbReference>
<dbReference type="GO" id="GO:0008270">
    <property type="term" value="F:zinc ion binding"/>
    <property type="evidence" value="ECO:0007669"/>
    <property type="project" value="UniProtKB-UniRule"/>
</dbReference>
<feature type="binding site" evidence="1">
    <location>
        <position position="34"/>
    </location>
    <ligand>
        <name>Zn(2+)</name>
        <dbReference type="ChEBI" id="CHEBI:29105"/>
    </ligand>
</feature>
<evidence type="ECO:0000256" key="1">
    <source>
        <dbReference type="HAMAP-Rule" id="MF_01483"/>
    </source>
</evidence>
<dbReference type="EMBL" id="VULO01000003">
    <property type="protein sequence ID" value="MSS83858.1"/>
    <property type="molecule type" value="Genomic_DNA"/>
</dbReference>
<evidence type="ECO:0000313" key="2">
    <source>
        <dbReference type="EMBL" id="MSS83858.1"/>
    </source>
</evidence>
<accession>A0A6N7W6S0</accession>
<dbReference type="Pfam" id="PF13397">
    <property type="entry name" value="RbpA"/>
    <property type="match status" value="1"/>
</dbReference>
<dbReference type="AlphaFoldDB" id="A0A6N7W6S0"/>
<feature type="binding site" evidence="1">
    <location>
        <position position="56"/>
    </location>
    <ligand>
        <name>Zn(2+)</name>
        <dbReference type="ChEBI" id="CHEBI:29105"/>
    </ligand>
</feature>
<organism evidence="2 3">
    <name type="scientific">Scrofimicrobium canadense</name>
    <dbReference type="NCBI Taxonomy" id="2652290"/>
    <lineage>
        <taxon>Bacteria</taxon>
        <taxon>Bacillati</taxon>
        <taxon>Actinomycetota</taxon>
        <taxon>Actinomycetes</taxon>
        <taxon>Actinomycetales</taxon>
        <taxon>Actinomycetaceae</taxon>
        <taxon>Scrofimicrobium</taxon>
    </lineage>
</organism>
<comment type="subunit">
    <text evidence="1">Forms a complex with the RNAP catalytic core and with free principal sigma factors.</text>
</comment>
<sequence>MADRALRGMQIGSKSLESEDGVVFADRFEARYVCPKGHDFKVTLAAEAEPPAVWECKCGEEAELVGDTEGEEEEKPLKPQRTHWDMLLERRSIEELDQLLGEQLEAYRSGELQLGGSYRKP</sequence>
<comment type="cofactor">
    <cofactor evidence="1">
        <name>Zn(2+)</name>
        <dbReference type="ChEBI" id="CHEBI:29105"/>
    </cofactor>
    <text evidence="1">Bind 1 Zn(2+) per subunit.</text>
</comment>
<gene>
    <name evidence="1" type="primary">rbpA</name>
    <name evidence="2" type="ORF">FYJ24_03590</name>
</gene>
<proteinExistence type="inferred from homology"/>
<keyword evidence="1" id="KW-0862">Zinc</keyword>
<dbReference type="InterPro" id="IPR025182">
    <property type="entry name" value="RNApol-bd_RbpA"/>
</dbReference>
<evidence type="ECO:0000313" key="3">
    <source>
        <dbReference type="Proteomes" id="UP000470875"/>
    </source>
</evidence>
<keyword evidence="3" id="KW-1185">Reference proteome</keyword>
<comment type="caution">
    <text evidence="2">The sequence shown here is derived from an EMBL/GenBank/DDBJ whole genome shotgun (WGS) entry which is preliminary data.</text>
</comment>
<dbReference type="RefSeq" id="WP_154543670.1">
    <property type="nucleotide sequence ID" value="NZ_VULO01000003.1"/>
</dbReference>
<protein>
    <recommendedName>
        <fullName evidence="1">RNA polymerase-binding protein RbpA</fullName>
    </recommendedName>
</protein>
<dbReference type="GO" id="GO:0001000">
    <property type="term" value="F:bacterial-type RNA polymerase core enzyme binding"/>
    <property type="evidence" value="ECO:0007669"/>
    <property type="project" value="UniProtKB-UniRule"/>
</dbReference>
<feature type="binding site" evidence="1">
    <location>
        <position position="38"/>
    </location>
    <ligand>
        <name>Zn(2+)</name>
        <dbReference type="ChEBI" id="CHEBI:29105"/>
    </ligand>
</feature>
<dbReference type="Gene3D" id="2.20.28.270">
    <property type="entry name" value="RNA polymerase-binding protein A"/>
    <property type="match status" value="1"/>
</dbReference>